<dbReference type="RefSeq" id="WP_016385959.1">
    <property type="nucleotide sequence ID" value="NZ_CP012187.1"/>
</dbReference>
<dbReference type="Proteomes" id="UP000285532">
    <property type="component" value="Unassembled WGS sequence"/>
</dbReference>
<dbReference type="EMBL" id="LKFU01000118">
    <property type="protein sequence ID" value="RND81469.1"/>
    <property type="molecule type" value="Genomic_DNA"/>
</dbReference>
<gene>
    <name evidence="2" type="ORF">FAM18172_02941</name>
    <name evidence="1" type="ORF">QUF16_15305</name>
</gene>
<reference evidence="1" key="2">
    <citation type="submission" date="2023-06" db="EMBL/GenBank/DDBJ databases">
        <title>Draft Genome Sequences of lactic acid bacteria strains isolated from fermented milk products.</title>
        <authorList>
            <person name="Elcheninov A.G."/>
            <person name="Klyukina A."/>
            <person name="Zayulina K.S."/>
            <person name="Gavirova L.A."/>
            <person name="Shcherbakova P.A."/>
            <person name="Shestakov A.I."/>
            <person name="Kublanov I.V."/>
            <person name="Kochetkova T.V."/>
        </authorList>
    </citation>
    <scope>NUCLEOTIDE SEQUENCE</scope>
    <source>
        <strain evidence="1">TOM.1374</strain>
    </source>
</reference>
<comment type="caution">
    <text evidence="2">The sequence shown here is derived from an EMBL/GenBank/DDBJ whole genome shotgun (WGS) entry which is preliminary data.</text>
</comment>
<dbReference type="EMBL" id="JAUCBG010000062">
    <property type="protein sequence ID" value="MDM7455662.1"/>
    <property type="molecule type" value="Genomic_DNA"/>
</dbReference>
<name>A0A422M2Y5_LACPA</name>
<dbReference type="Proteomes" id="UP001231451">
    <property type="component" value="Unassembled WGS sequence"/>
</dbReference>
<dbReference type="AlphaFoldDB" id="A0A422M2Y5"/>
<protein>
    <submittedName>
        <fullName evidence="2">Uncharacterized protein</fullName>
    </submittedName>
</protein>
<reference evidence="2 3" key="1">
    <citation type="journal article" date="2018" name="Front. Microbiol.">
        <title>Conversion of Methionine to Cysteine in Lactobacillus paracasei Depends on the Highly Mobile cysK-ctl-cysE Gene Cluster.</title>
        <authorList>
            <person name="Wuthrich D."/>
            <person name="Irmler S."/>
            <person name="Berthoud H."/>
            <person name="Guggenbuhl B."/>
            <person name="Eugster E."/>
            <person name="Bruggmann R."/>
        </authorList>
    </citation>
    <scope>NUCLEOTIDE SEQUENCE [LARGE SCALE GENOMIC DNA]</scope>
    <source>
        <strain evidence="2 3">FAM18172</strain>
    </source>
</reference>
<proteinExistence type="predicted"/>
<evidence type="ECO:0000313" key="2">
    <source>
        <dbReference type="EMBL" id="RND81469.1"/>
    </source>
</evidence>
<organism evidence="2 3">
    <name type="scientific">Lacticaseibacillus paracasei</name>
    <name type="common">Lactobacillus paracasei</name>
    <dbReference type="NCBI Taxonomy" id="1597"/>
    <lineage>
        <taxon>Bacteria</taxon>
        <taxon>Bacillati</taxon>
        <taxon>Bacillota</taxon>
        <taxon>Bacilli</taxon>
        <taxon>Lactobacillales</taxon>
        <taxon>Lactobacillaceae</taxon>
        <taxon>Lacticaseibacillus</taxon>
    </lineage>
</organism>
<accession>A0A422M2Y5</accession>
<evidence type="ECO:0000313" key="3">
    <source>
        <dbReference type="Proteomes" id="UP000285532"/>
    </source>
</evidence>
<sequence length="81" mass="9444">MNFPKTRYFKATGNFKAEGRIYLKDKIYPAYLMEDTPGYGKAARFYDLSAENGQFNFGNNLLDELPYEWDVIEVDEKGDEI</sequence>
<evidence type="ECO:0000313" key="1">
    <source>
        <dbReference type="EMBL" id="MDM7455662.1"/>
    </source>
</evidence>